<protein>
    <submittedName>
        <fullName evidence="1">Tetratricopeptide repeat protein</fullName>
    </submittedName>
</protein>
<reference evidence="1 2" key="1">
    <citation type="submission" date="2024-01" db="EMBL/GenBank/DDBJ databases">
        <title>Maribacter spp. originated from different algae showed divergent polysaccharides utilization ability.</title>
        <authorList>
            <person name="Wang H."/>
            <person name="Wu Y."/>
        </authorList>
    </citation>
    <scope>NUCLEOTIDE SEQUENCE [LARGE SCALE GENOMIC DNA]</scope>
    <source>
        <strain evidence="1 2">PR1</strain>
    </source>
</reference>
<keyword evidence="2" id="KW-1185">Reference proteome</keyword>
<accession>A0ABU7IRG2</accession>
<evidence type="ECO:0000313" key="1">
    <source>
        <dbReference type="EMBL" id="MEE1975449.1"/>
    </source>
</evidence>
<organism evidence="1 2">
    <name type="scientific">Maribacter cobaltidurans</name>
    <dbReference type="NCBI Taxonomy" id="1178778"/>
    <lineage>
        <taxon>Bacteria</taxon>
        <taxon>Pseudomonadati</taxon>
        <taxon>Bacteroidota</taxon>
        <taxon>Flavobacteriia</taxon>
        <taxon>Flavobacteriales</taxon>
        <taxon>Flavobacteriaceae</taxon>
        <taxon>Maribacter</taxon>
    </lineage>
</organism>
<dbReference type="EMBL" id="JAZDDG010000002">
    <property type="protein sequence ID" value="MEE1975449.1"/>
    <property type="molecule type" value="Genomic_DNA"/>
</dbReference>
<gene>
    <name evidence="1" type="ORF">V1I91_05185</name>
</gene>
<comment type="caution">
    <text evidence="1">The sequence shown here is derived from an EMBL/GenBank/DDBJ whole genome shotgun (WGS) entry which is preliminary data.</text>
</comment>
<evidence type="ECO:0000313" key="2">
    <source>
        <dbReference type="Proteomes" id="UP001356308"/>
    </source>
</evidence>
<dbReference type="RefSeq" id="WP_272650270.1">
    <property type="nucleotide sequence ID" value="NZ_JAZDDG010000002.1"/>
</dbReference>
<dbReference type="Proteomes" id="UP001356308">
    <property type="component" value="Unassembled WGS sequence"/>
</dbReference>
<sequence length="299" mass="34298">MKISIKVLTLFLLFSCQQTEKTDCNYITDYFPHTTKAEIEFYSGNYETSFQDFQKAFLSCQSLAIGNHNDIGLFAKVCAELGKEDLALDFIEKRIAVGGTIGEFQNENIFDNLLNSKRGKKIVSDYEQKRAKFISSLNLDLRSEIQNMIRLDQQLNSTKLQDSMFQVNDKRLVQIIDEYGYPNEQIIGPYNLDQINSDPTILLLHTDDSIRINYFIPRIKKFIEKGKCSPYTLGTVLDNLELFNGKPQTHGTYLQNGGGHANMISDIQKVNANRKNIGLPTIEMTKKLDSLKMKYWESR</sequence>
<name>A0ABU7IRG2_9FLAO</name>
<proteinExistence type="predicted"/>